<accession>A0A1B0A786</accession>
<reference evidence="2" key="2">
    <citation type="submission" date="2020-05" db="UniProtKB">
        <authorList>
            <consortium name="EnsemblMetazoa"/>
        </authorList>
    </citation>
    <scope>IDENTIFICATION</scope>
    <source>
        <strain evidence="2">IAEA</strain>
    </source>
</reference>
<dbReference type="Proteomes" id="UP000092445">
    <property type="component" value="Unassembled WGS sequence"/>
</dbReference>
<proteinExistence type="predicted"/>
<evidence type="ECO:0000313" key="2">
    <source>
        <dbReference type="EnsemblMetazoa" id="GPAI036437-PA"/>
    </source>
</evidence>
<protein>
    <submittedName>
        <fullName evidence="2">Uncharacterized protein</fullName>
    </submittedName>
</protein>
<keyword evidence="3" id="KW-1185">Reference proteome</keyword>
<evidence type="ECO:0000313" key="3">
    <source>
        <dbReference type="Proteomes" id="UP000092445"/>
    </source>
</evidence>
<organism evidence="2 3">
    <name type="scientific">Glossina pallidipes</name>
    <name type="common">Tsetse fly</name>
    <dbReference type="NCBI Taxonomy" id="7398"/>
    <lineage>
        <taxon>Eukaryota</taxon>
        <taxon>Metazoa</taxon>
        <taxon>Ecdysozoa</taxon>
        <taxon>Arthropoda</taxon>
        <taxon>Hexapoda</taxon>
        <taxon>Insecta</taxon>
        <taxon>Pterygota</taxon>
        <taxon>Neoptera</taxon>
        <taxon>Endopterygota</taxon>
        <taxon>Diptera</taxon>
        <taxon>Brachycera</taxon>
        <taxon>Muscomorpha</taxon>
        <taxon>Hippoboscoidea</taxon>
        <taxon>Glossinidae</taxon>
        <taxon>Glossina</taxon>
    </lineage>
</organism>
<keyword evidence="1" id="KW-1133">Transmembrane helix</keyword>
<dbReference type="EnsemblMetazoa" id="GPAI036437-RA">
    <property type="protein sequence ID" value="GPAI036437-PA"/>
    <property type="gene ID" value="GPAI036437"/>
</dbReference>
<sequence length="222" mass="24673">MLSSGVPVIKVSDYSSTASENNNSEGSSIVDGLQSASKRKSVVSSNDQMNGKHAQTPTLSLAANDGEDFKTLCSLKLSVYWQTELNRLFELYSCQQNMGLLYNSNGLMFADNVKVFRPFSVISYSLLLQDDLFELSNWCKYNAMTLSRDELYITFFYCFHKASLLFLIIILLSIHGLLAMILYVCVISSPNIDDAKAAIYAKILSSVVGEDYGAFNDLQQVV</sequence>
<keyword evidence="1" id="KW-0472">Membrane</keyword>
<keyword evidence="1" id="KW-0812">Transmembrane</keyword>
<name>A0A1B0A786_GLOPL</name>
<feature type="transmembrane region" description="Helical" evidence="1">
    <location>
        <begin position="164"/>
        <end position="186"/>
    </location>
</feature>
<evidence type="ECO:0000256" key="1">
    <source>
        <dbReference type="SAM" id="Phobius"/>
    </source>
</evidence>
<reference evidence="3" key="1">
    <citation type="submission" date="2014-03" db="EMBL/GenBank/DDBJ databases">
        <authorList>
            <person name="Aksoy S."/>
            <person name="Warren W."/>
            <person name="Wilson R.K."/>
        </authorList>
    </citation>
    <scope>NUCLEOTIDE SEQUENCE [LARGE SCALE GENOMIC DNA]</scope>
    <source>
        <strain evidence="3">IAEA</strain>
    </source>
</reference>
<dbReference type="VEuPathDB" id="VectorBase:GPAI036437"/>
<dbReference type="AlphaFoldDB" id="A0A1B0A786"/>